<sequence length="54" mass="5878">MKKVEKKAHRPSSYLMEWDASGDSILNDADEALPSADQLNEWLSAVKISSGLGS</sequence>
<dbReference type="Proteomes" id="UP000199306">
    <property type="component" value="Unassembled WGS sequence"/>
</dbReference>
<reference evidence="1 2" key="1">
    <citation type="submission" date="2016-10" db="EMBL/GenBank/DDBJ databases">
        <authorList>
            <person name="de Groot N.N."/>
        </authorList>
    </citation>
    <scope>NUCLEOTIDE SEQUENCE [LARGE SCALE GENOMIC DNA]</scope>
    <source>
        <strain evidence="2">E92,LMG 26720,CCM 7988</strain>
    </source>
</reference>
<evidence type="ECO:0000313" key="2">
    <source>
        <dbReference type="Proteomes" id="UP000199306"/>
    </source>
</evidence>
<evidence type="ECO:0000313" key="1">
    <source>
        <dbReference type="EMBL" id="SFP82174.1"/>
    </source>
</evidence>
<organism evidence="1 2">
    <name type="scientific">Pseudarcicella hirudinis</name>
    <dbReference type="NCBI Taxonomy" id="1079859"/>
    <lineage>
        <taxon>Bacteria</taxon>
        <taxon>Pseudomonadati</taxon>
        <taxon>Bacteroidota</taxon>
        <taxon>Cytophagia</taxon>
        <taxon>Cytophagales</taxon>
        <taxon>Flectobacillaceae</taxon>
        <taxon>Pseudarcicella</taxon>
    </lineage>
</organism>
<dbReference type="AlphaFoldDB" id="A0A1I5TGJ0"/>
<keyword evidence="2" id="KW-1185">Reference proteome</keyword>
<name>A0A1I5TGJ0_9BACT</name>
<proteinExistence type="predicted"/>
<dbReference type="EMBL" id="FOXH01000006">
    <property type="protein sequence ID" value="SFP82174.1"/>
    <property type="molecule type" value="Genomic_DNA"/>
</dbReference>
<gene>
    <name evidence="1" type="ORF">SAMN04515674_10641</name>
</gene>
<dbReference type="STRING" id="1079859.SAMN04515674_10641"/>
<dbReference type="RefSeq" id="WP_177219374.1">
    <property type="nucleotide sequence ID" value="NZ_FOXH01000006.1"/>
</dbReference>
<protein>
    <submittedName>
        <fullName evidence="1">Uncharacterized protein</fullName>
    </submittedName>
</protein>
<accession>A0A1I5TGJ0</accession>